<protein>
    <recommendedName>
        <fullName evidence="1">ESAT-6-like protein</fullName>
    </recommendedName>
</protein>
<evidence type="ECO:0000313" key="2">
    <source>
        <dbReference type="EMBL" id="TQF05350.1"/>
    </source>
</evidence>
<sequence>MAGQFTTTAEEMRALSTRITQVNEQINTEVKNLNALIGEVAGGWQGQAATAYHTLQQRWNDDVTALNNVLNDIRGAIDATTKNYSTTEDDQRSALNGVPGA</sequence>
<dbReference type="NCBIfam" id="TIGR03930">
    <property type="entry name" value="WXG100_ESAT6"/>
    <property type="match status" value="1"/>
</dbReference>
<evidence type="ECO:0000313" key="3">
    <source>
        <dbReference type="Proteomes" id="UP000319103"/>
    </source>
</evidence>
<comment type="caution">
    <text evidence="2">The sequence shown here is derived from an EMBL/GenBank/DDBJ whole genome shotgun (WGS) entry which is preliminary data.</text>
</comment>
<organism evidence="2 3">
    <name type="scientific">Kitasatospora acidiphila</name>
    <dbReference type="NCBI Taxonomy" id="2567942"/>
    <lineage>
        <taxon>Bacteria</taxon>
        <taxon>Bacillati</taxon>
        <taxon>Actinomycetota</taxon>
        <taxon>Actinomycetes</taxon>
        <taxon>Kitasatosporales</taxon>
        <taxon>Streptomycetaceae</taxon>
        <taxon>Kitasatospora</taxon>
    </lineage>
</organism>
<dbReference type="Proteomes" id="UP000319103">
    <property type="component" value="Unassembled WGS sequence"/>
</dbReference>
<evidence type="ECO:0000256" key="1">
    <source>
        <dbReference type="RuleBase" id="RU362001"/>
    </source>
</evidence>
<dbReference type="InterPro" id="IPR036689">
    <property type="entry name" value="ESAT-6-like_sf"/>
</dbReference>
<dbReference type="Gene3D" id="1.10.287.1060">
    <property type="entry name" value="ESAT-6-like"/>
    <property type="match status" value="1"/>
</dbReference>
<comment type="similarity">
    <text evidence="1">Belongs to the WXG100 family.</text>
</comment>
<proteinExistence type="inferred from homology"/>
<name>A0A540W8K0_9ACTN</name>
<dbReference type="Pfam" id="PF06013">
    <property type="entry name" value="WXG100"/>
    <property type="match status" value="1"/>
</dbReference>
<dbReference type="SUPFAM" id="SSF140453">
    <property type="entry name" value="EsxAB dimer-like"/>
    <property type="match status" value="1"/>
</dbReference>
<dbReference type="EMBL" id="VIGB01000003">
    <property type="protein sequence ID" value="TQF05350.1"/>
    <property type="molecule type" value="Genomic_DNA"/>
</dbReference>
<dbReference type="AlphaFoldDB" id="A0A540W8K0"/>
<dbReference type="InterPro" id="IPR010310">
    <property type="entry name" value="T7SS_ESAT-6-like"/>
</dbReference>
<gene>
    <name evidence="2" type="ORF">E6W39_27840</name>
</gene>
<dbReference type="OrthoDB" id="3253863at2"/>
<reference evidence="2 3" key="1">
    <citation type="submission" date="2019-06" db="EMBL/GenBank/DDBJ databases">
        <title>Description of Kitasatospora acidophila sp. nov. isolated from pine grove soil, and reclassification of Streptomyces novaecaesareae to Kitasatospora novaeceasareae comb. nov.</title>
        <authorList>
            <person name="Kim M.J."/>
        </authorList>
    </citation>
    <scope>NUCLEOTIDE SEQUENCE [LARGE SCALE GENOMIC DNA]</scope>
    <source>
        <strain evidence="2 3">MMS16-CNU292</strain>
    </source>
</reference>
<dbReference type="RefSeq" id="WP_141635836.1">
    <property type="nucleotide sequence ID" value="NZ_VIGB01000003.1"/>
</dbReference>
<accession>A0A540W8K0</accession>
<keyword evidence="3" id="KW-1185">Reference proteome</keyword>